<evidence type="ECO:0000313" key="2">
    <source>
        <dbReference type="Proteomes" id="UP001196413"/>
    </source>
</evidence>
<accession>A0AAD5WLE8</accession>
<dbReference type="AlphaFoldDB" id="A0AAD5WLE8"/>
<dbReference type="Gene3D" id="1.25.40.10">
    <property type="entry name" value="Tetratricopeptide repeat domain"/>
    <property type="match status" value="1"/>
</dbReference>
<proteinExistence type="predicted"/>
<dbReference type="EMBL" id="JAHQIW010007487">
    <property type="protein sequence ID" value="KAJ1374812.1"/>
    <property type="molecule type" value="Genomic_DNA"/>
</dbReference>
<organism evidence="1 2">
    <name type="scientific">Parelaphostrongylus tenuis</name>
    <name type="common">Meningeal worm</name>
    <dbReference type="NCBI Taxonomy" id="148309"/>
    <lineage>
        <taxon>Eukaryota</taxon>
        <taxon>Metazoa</taxon>
        <taxon>Ecdysozoa</taxon>
        <taxon>Nematoda</taxon>
        <taxon>Chromadorea</taxon>
        <taxon>Rhabditida</taxon>
        <taxon>Rhabditina</taxon>
        <taxon>Rhabditomorpha</taxon>
        <taxon>Strongyloidea</taxon>
        <taxon>Metastrongylidae</taxon>
        <taxon>Parelaphostrongylus</taxon>
    </lineage>
</organism>
<dbReference type="InterPro" id="IPR011990">
    <property type="entry name" value="TPR-like_helical_dom_sf"/>
</dbReference>
<keyword evidence="2" id="KW-1185">Reference proteome</keyword>
<name>A0AAD5WLE8_PARTN</name>
<evidence type="ECO:0000313" key="1">
    <source>
        <dbReference type="EMBL" id="KAJ1374812.1"/>
    </source>
</evidence>
<sequence>MLLKAYVLLDHERFEDAMRHLAAAIKRDVKNIDLYELQVVTCLQRAKIREARSAVAICVQNLPNCPRARVLKAQVLLASANGKEEALAILEEVVLAHPYLLEAVWLLISQYDNTQNYQKGIEVLKKLTENSMVPFHSMGRLHHQLGEFLSKTGMPAAAYHHANLALTKHCDEAAVQHFTLLRCQRLQHTFRPDVLVRLVFAEDNDIRHRRNH</sequence>
<gene>
    <name evidence="1" type="primary">ANAPC7_2</name>
    <name evidence="1" type="ORF">KIN20_037617</name>
</gene>
<comment type="caution">
    <text evidence="1">The sequence shown here is derived from an EMBL/GenBank/DDBJ whole genome shotgun (WGS) entry which is preliminary data.</text>
</comment>
<protein>
    <submittedName>
        <fullName evidence="1">Anaphase promoting complex subunit 7</fullName>
    </submittedName>
</protein>
<dbReference type="Proteomes" id="UP001196413">
    <property type="component" value="Unassembled WGS sequence"/>
</dbReference>
<dbReference type="SUPFAM" id="SSF48452">
    <property type="entry name" value="TPR-like"/>
    <property type="match status" value="1"/>
</dbReference>
<reference evidence="1" key="1">
    <citation type="submission" date="2021-06" db="EMBL/GenBank/DDBJ databases">
        <title>Parelaphostrongylus tenuis whole genome reference sequence.</title>
        <authorList>
            <person name="Garwood T.J."/>
            <person name="Larsen P.A."/>
            <person name="Fountain-Jones N.M."/>
            <person name="Garbe J.R."/>
            <person name="Macchietto M.G."/>
            <person name="Kania S.A."/>
            <person name="Gerhold R.W."/>
            <person name="Richards J.E."/>
            <person name="Wolf T.M."/>
        </authorList>
    </citation>
    <scope>NUCLEOTIDE SEQUENCE</scope>
    <source>
        <strain evidence="1">MNPRO001-30</strain>
        <tissue evidence="1">Meninges</tissue>
    </source>
</reference>